<evidence type="ECO:0000256" key="2">
    <source>
        <dbReference type="ARBA" id="ARBA00023242"/>
    </source>
</evidence>
<feature type="compositionally biased region" description="Polar residues" evidence="4">
    <location>
        <begin position="223"/>
        <end position="232"/>
    </location>
</feature>
<dbReference type="InterPro" id="IPR008501">
    <property type="entry name" value="THOC7/Mft1"/>
</dbReference>
<proteinExistence type="predicted"/>
<evidence type="ECO:0000256" key="3">
    <source>
        <dbReference type="SAM" id="Coils"/>
    </source>
</evidence>
<keyword evidence="3" id="KW-0175">Coiled coil</keyword>
<comment type="subcellular location">
    <subcellularLocation>
        <location evidence="1">Nucleus</location>
    </subcellularLocation>
</comment>
<gene>
    <name evidence="5" type="ORF">QYM36_003590</name>
</gene>
<feature type="coiled-coil region" evidence="3">
    <location>
        <begin position="114"/>
        <end position="188"/>
    </location>
</feature>
<keyword evidence="2" id="KW-0539">Nucleus</keyword>
<organism evidence="5 6">
    <name type="scientific">Artemia franciscana</name>
    <name type="common">Brine shrimp</name>
    <name type="synonym">Artemia sanfranciscana</name>
    <dbReference type="NCBI Taxonomy" id="6661"/>
    <lineage>
        <taxon>Eukaryota</taxon>
        <taxon>Metazoa</taxon>
        <taxon>Ecdysozoa</taxon>
        <taxon>Arthropoda</taxon>
        <taxon>Crustacea</taxon>
        <taxon>Branchiopoda</taxon>
        <taxon>Anostraca</taxon>
        <taxon>Artemiidae</taxon>
        <taxon>Artemia</taxon>
    </lineage>
</organism>
<dbReference type="EMBL" id="JAVRJZ010000006">
    <property type="protein sequence ID" value="KAK2721360.1"/>
    <property type="molecule type" value="Genomic_DNA"/>
</dbReference>
<evidence type="ECO:0008006" key="7">
    <source>
        <dbReference type="Google" id="ProtNLM"/>
    </source>
</evidence>
<evidence type="ECO:0000256" key="1">
    <source>
        <dbReference type="ARBA" id="ARBA00004123"/>
    </source>
</evidence>
<protein>
    <recommendedName>
        <fullName evidence="7">THO complex subunit 7 homolog</fullName>
    </recommendedName>
</protein>
<dbReference type="Proteomes" id="UP001187531">
    <property type="component" value="Unassembled WGS sequence"/>
</dbReference>
<dbReference type="Pfam" id="PF05615">
    <property type="entry name" value="THOC7"/>
    <property type="match status" value="1"/>
</dbReference>
<reference evidence="5" key="1">
    <citation type="submission" date="2023-07" db="EMBL/GenBank/DDBJ databases">
        <title>Chromosome-level genome assembly of Artemia franciscana.</title>
        <authorList>
            <person name="Jo E."/>
        </authorList>
    </citation>
    <scope>NUCLEOTIDE SEQUENCE</scope>
    <source>
        <tissue evidence="5">Whole body</tissue>
    </source>
</reference>
<name>A0AA88I053_ARTSF</name>
<keyword evidence="6" id="KW-1185">Reference proteome</keyword>
<dbReference type="AlphaFoldDB" id="A0AA88I053"/>
<dbReference type="GO" id="GO:0000445">
    <property type="term" value="C:THO complex part of transcription export complex"/>
    <property type="evidence" value="ECO:0007669"/>
    <property type="project" value="InterPro"/>
</dbReference>
<feature type="region of interest" description="Disordered" evidence="4">
    <location>
        <begin position="210"/>
        <end position="232"/>
    </location>
</feature>
<sequence length="232" mass="27405">MQILKNSKLRLSSICIASNPETNMNEEEILRRRLLVDGDGAGDEKKILGIFRDWVKLCTWKYESLEEFKNDEELLKFHLSQAEWNMLKTHLIIGMTSKEEKAYNSLHESIGKKIEELRNDILTAKKDLENAQIVRKQRMEYDSIAKLICQYPNRKEEEKQLKETRRQLADSERKLRDLDQKIELRTKQFMLLMDALYMLESTLENEDESGIEIDNEKLDDVSLDSSTEFMEH</sequence>
<evidence type="ECO:0000313" key="6">
    <source>
        <dbReference type="Proteomes" id="UP001187531"/>
    </source>
</evidence>
<evidence type="ECO:0000256" key="4">
    <source>
        <dbReference type="SAM" id="MobiDB-lite"/>
    </source>
</evidence>
<accession>A0AA88I053</accession>
<dbReference type="GO" id="GO:0006397">
    <property type="term" value="P:mRNA processing"/>
    <property type="evidence" value="ECO:0007669"/>
    <property type="project" value="InterPro"/>
</dbReference>
<comment type="caution">
    <text evidence="5">The sequence shown here is derived from an EMBL/GenBank/DDBJ whole genome shotgun (WGS) entry which is preliminary data.</text>
</comment>
<evidence type="ECO:0000313" key="5">
    <source>
        <dbReference type="EMBL" id="KAK2721360.1"/>
    </source>
</evidence>